<protein>
    <submittedName>
        <fullName evidence="2">Uncharacterized protein</fullName>
    </submittedName>
</protein>
<reference evidence="2 3" key="1">
    <citation type="submission" date="2019-02" db="EMBL/GenBank/DDBJ databases">
        <title>Deep-cultivation of Planctomycetes and their phenomic and genomic characterization uncovers novel biology.</title>
        <authorList>
            <person name="Wiegand S."/>
            <person name="Jogler M."/>
            <person name="Boedeker C."/>
            <person name="Pinto D."/>
            <person name="Vollmers J."/>
            <person name="Rivas-Marin E."/>
            <person name="Kohn T."/>
            <person name="Peeters S.H."/>
            <person name="Heuer A."/>
            <person name="Rast P."/>
            <person name="Oberbeckmann S."/>
            <person name="Bunk B."/>
            <person name="Jeske O."/>
            <person name="Meyerdierks A."/>
            <person name="Storesund J.E."/>
            <person name="Kallscheuer N."/>
            <person name="Luecker S."/>
            <person name="Lage O.M."/>
            <person name="Pohl T."/>
            <person name="Merkel B.J."/>
            <person name="Hornburger P."/>
            <person name="Mueller R.-W."/>
            <person name="Bruemmer F."/>
            <person name="Labrenz M."/>
            <person name="Spormann A.M."/>
            <person name="Op den Camp H."/>
            <person name="Overmann J."/>
            <person name="Amann R."/>
            <person name="Jetten M.S.M."/>
            <person name="Mascher T."/>
            <person name="Medema M.H."/>
            <person name="Devos D.P."/>
            <person name="Kaster A.-K."/>
            <person name="Ovreas L."/>
            <person name="Rohde M."/>
            <person name="Galperin M.Y."/>
            <person name="Jogler C."/>
        </authorList>
    </citation>
    <scope>NUCLEOTIDE SEQUENCE [LARGE SCALE GENOMIC DNA]</scope>
    <source>
        <strain evidence="2 3">Pan181</strain>
    </source>
</reference>
<feature type="transmembrane region" description="Helical" evidence="1">
    <location>
        <begin position="6"/>
        <end position="26"/>
    </location>
</feature>
<dbReference type="RefSeq" id="WP_231943714.1">
    <property type="nucleotide sequence ID" value="NZ_CP036278.1"/>
</dbReference>
<organism evidence="2 3">
    <name type="scientific">Aeoliella mucimassa</name>
    <dbReference type="NCBI Taxonomy" id="2527972"/>
    <lineage>
        <taxon>Bacteria</taxon>
        <taxon>Pseudomonadati</taxon>
        <taxon>Planctomycetota</taxon>
        <taxon>Planctomycetia</taxon>
        <taxon>Pirellulales</taxon>
        <taxon>Lacipirellulaceae</taxon>
        <taxon>Aeoliella</taxon>
    </lineage>
</organism>
<dbReference type="EMBL" id="CP036278">
    <property type="protein sequence ID" value="QDU54004.1"/>
    <property type="molecule type" value="Genomic_DNA"/>
</dbReference>
<name>A0A518AH28_9BACT</name>
<proteinExistence type="predicted"/>
<accession>A0A518AH28</accession>
<keyword evidence="3" id="KW-1185">Reference proteome</keyword>
<evidence type="ECO:0000256" key="1">
    <source>
        <dbReference type="SAM" id="Phobius"/>
    </source>
</evidence>
<dbReference type="KEGG" id="amuc:Pan181_01840"/>
<feature type="transmembrane region" description="Helical" evidence="1">
    <location>
        <begin position="33"/>
        <end position="52"/>
    </location>
</feature>
<gene>
    <name evidence="2" type="ORF">Pan181_01840</name>
</gene>
<feature type="transmembrane region" description="Helical" evidence="1">
    <location>
        <begin position="64"/>
        <end position="82"/>
    </location>
</feature>
<dbReference type="AlphaFoldDB" id="A0A518AH28"/>
<evidence type="ECO:0000313" key="2">
    <source>
        <dbReference type="EMBL" id="QDU54004.1"/>
    </source>
</evidence>
<dbReference type="Proteomes" id="UP000315750">
    <property type="component" value="Chromosome"/>
</dbReference>
<keyword evidence="1" id="KW-1133">Transmembrane helix</keyword>
<keyword evidence="1" id="KW-0472">Membrane</keyword>
<keyword evidence="1" id="KW-0812">Transmembrane</keyword>
<evidence type="ECO:0000313" key="3">
    <source>
        <dbReference type="Proteomes" id="UP000315750"/>
    </source>
</evidence>
<sequence>MSVIEVMLFDPAGWMFMPIIVLLYIWTRRKINGCLTVPILSLAFVLTLSVFSGQYESYSDAANVVLWTAAFTVWGLFIYALIEASFKILGWCRVWSKN</sequence>